<evidence type="ECO:0000256" key="6">
    <source>
        <dbReference type="ARBA" id="ARBA00023136"/>
    </source>
</evidence>
<reference evidence="13" key="3">
    <citation type="submission" date="2025-08" db="UniProtKB">
        <authorList>
            <consortium name="Ensembl"/>
        </authorList>
    </citation>
    <scope>IDENTIFICATION</scope>
    <source>
        <strain evidence="13">HSOK</strain>
    </source>
</reference>
<dbReference type="PRINTS" id="PR00657">
    <property type="entry name" value="CCCHEMOKINER"/>
</dbReference>
<feature type="domain" description="G-protein coupled receptors family 1 profile" evidence="12">
    <location>
        <begin position="60"/>
        <end position="306"/>
    </location>
</feature>
<feature type="transmembrane region" description="Helical" evidence="11">
    <location>
        <begin position="203"/>
        <end position="222"/>
    </location>
</feature>
<dbReference type="InterPro" id="IPR017452">
    <property type="entry name" value="GPCR_Rhodpsn_7TM"/>
</dbReference>
<dbReference type="Pfam" id="PF00001">
    <property type="entry name" value="7tm_1"/>
    <property type="match status" value="1"/>
</dbReference>
<keyword evidence="8 10" id="KW-0675">Receptor</keyword>
<feature type="transmembrane region" description="Helical" evidence="11">
    <location>
        <begin position="48"/>
        <end position="69"/>
    </location>
</feature>
<dbReference type="PROSITE" id="PS00237">
    <property type="entry name" value="G_PROTEIN_RECEP_F1_1"/>
    <property type="match status" value="1"/>
</dbReference>
<feature type="transmembrane region" description="Helical" evidence="11">
    <location>
        <begin position="81"/>
        <end position="101"/>
    </location>
</feature>
<proteinExistence type="inferred from homology"/>
<feature type="transmembrane region" description="Helical" evidence="11">
    <location>
        <begin position="149"/>
        <end position="173"/>
    </location>
</feature>
<evidence type="ECO:0000256" key="11">
    <source>
        <dbReference type="SAM" id="Phobius"/>
    </source>
</evidence>
<evidence type="ECO:0000256" key="1">
    <source>
        <dbReference type="ARBA" id="ARBA00004651"/>
    </source>
</evidence>
<dbReference type="GO" id="GO:0006935">
    <property type="term" value="P:chemotaxis"/>
    <property type="evidence" value="ECO:0007669"/>
    <property type="project" value="InterPro"/>
</dbReference>
<evidence type="ECO:0000256" key="5">
    <source>
        <dbReference type="ARBA" id="ARBA00023040"/>
    </source>
</evidence>
<comment type="subcellular location">
    <subcellularLocation>
        <location evidence="1">Cell membrane</location>
        <topology evidence="1">Multi-pass membrane protein</topology>
    </subcellularLocation>
</comment>
<evidence type="ECO:0000256" key="9">
    <source>
        <dbReference type="ARBA" id="ARBA00023224"/>
    </source>
</evidence>
<accession>A0A3P9IY54</accession>
<dbReference type="AlphaFoldDB" id="A0A3P9IY54"/>
<dbReference type="GO" id="GO:0004950">
    <property type="term" value="F:chemokine receptor activity"/>
    <property type="evidence" value="ECO:0007669"/>
    <property type="project" value="InterPro"/>
</dbReference>
<evidence type="ECO:0000256" key="7">
    <source>
        <dbReference type="ARBA" id="ARBA00023157"/>
    </source>
</evidence>
<protein>
    <submittedName>
        <fullName evidence="13">Chemokine (C motif) receptor 1b, duplicate 1</fullName>
    </submittedName>
</protein>
<dbReference type="Proteomes" id="UP000265200">
    <property type="component" value="Chromosome 17"/>
</dbReference>
<evidence type="ECO:0000256" key="4">
    <source>
        <dbReference type="ARBA" id="ARBA00022989"/>
    </source>
</evidence>
<evidence type="ECO:0000313" key="14">
    <source>
        <dbReference type="Proteomes" id="UP000265200"/>
    </source>
</evidence>
<dbReference type="PRINTS" id="PR00237">
    <property type="entry name" value="GPCRRHODOPSN"/>
</dbReference>
<reference evidence="13 14" key="2">
    <citation type="submission" date="2017-04" db="EMBL/GenBank/DDBJ databases">
        <title>CpG methylation of centromeres and impact of large insertions on vertebrate speciation.</title>
        <authorList>
            <person name="Ichikawa K."/>
            <person name="Yoshimura J."/>
            <person name="Morishita S."/>
        </authorList>
    </citation>
    <scope>NUCLEOTIDE SEQUENCE</scope>
    <source>
        <strain evidence="13 14">HSOK</strain>
    </source>
</reference>
<keyword evidence="9 10" id="KW-0807">Transducer</keyword>
<dbReference type="PANTHER" id="PTHR10489">
    <property type="entry name" value="CELL ADHESION MOLECULE"/>
    <property type="match status" value="1"/>
</dbReference>
<reference key="1">
    <citation type="journal article" date="2007" name="Nature">
        <title>The medaka draft genome and insights into vertebrate genome evolution.</title>
        <authorList>
            <person name="Kasahara M."/>
            <person name="Naruse K."/>
            <person name="Sasaki S."/>
            <person name="Nakatani Y."/>
            <person name="Qu W."/>
            <person name="Ahsan B."/>
            <person name="Yamada T."/>
            <person name="Nagayasu Y."/>
            <person name="Doi K."/>
            <person name="Kasai Y."/>
            <person name="Jindo T."/>
            <person name="Kobayashi D."/>
            <person name="Shimada A."/>
            <person name="Toyoda A."/>
            <person name="Kuroki Y."/>
            <person name="Fujiyama A."/>
            <person name="Sasaki T."/>
            <person name="Shimizu A."/>
            <person name="Asakawa S."/>
            <person name="Shimizu N."/>
            <person name="Hashimoto S."/>
            <person name="Yang J."/>
            <person name="Lee Y."/>
            <person name="Matsushima K."/>
            <person name="Sugano S."/>
            <person name="Sakaizumi M."/>
            <person name="Narita T."/>
            <person name="Ohishi K."/>
            <person name="Haga S."/>
            <person name="Ohta F."/>
            <person name="Nomoto H."/>
            <person name="Nogata K."/>
            <person name="Morishita T."/>
            <person name="Endo T."/>
            <person name="Shin-I T."/>
            <person name="Takeda H."/>
            <person name="Morishita S."/>
            <person name="Kohara Y."/>
        </authorList>
    </citation>
    <scope>NUCLEOTIDE SEQUENCE [LARGE SCALE GENOMIC DNA]</scope>
    <source>
        <strain>Hd-rR</strain>
    </source>
</reference>
<feature type="transmembrane region" description="Helical" evidence="11">
    <location>
        <begin position="286"/>
        <end position="309"/>
    </location>
</feature>
<dbReference type="InterPro" id="IPR050119">
    <property type="entry name" value="CCR1-9-like"/>
</dbReference>
<keyword evidence="7" id="KW-1015">Disulfide bond</keyword>
<dbReference type="SUPFAM" id="SSF81321">
    <property type="entry name" value="Family A G protein-coupled receptor-like"/>
    <property type="match status" value="1"/>
</dbReference>
<evidence type="ECO:0000256" key="2">
    <source>
        <dbReference type="ARBA" id="ARBA00022475"/>
    </source>
</evidence>
<keyword evidence="2" id="KW-1003">Cell membrane</keyword>
<dbReference type="InterPro" id="IPR000276">
    <property type="entry name" value="GPCR_Rhodpsn"/>
</dbReference>
<evidence type="ECO:0000256" key="10">
    <source>
        <dbReference type="RuleBase" id="RU000688"/>
    </source>
</evidence>
<keyword evidence="3 10" id="KW-0812">Transmembrane</keyword>
<comment type="similarity">
    <text evidence="10">Belongs to the G-protein coupled receptor 1 family.</text>
</comment>
<organism evidence="13 14">
    <name type="scientific">Oryzias latipes</name>
    <name type="common">Japanese rice fish</name>
    <name type="synonym">Japanese killifish</name>
    <dbReference type="NCBI Taxonomy" id="8090"/>
    <lineage>
        <taxon>Eukaryota</taxon>
        <taxon>Metazoa</taxon>
        <taxon>Chordata</taxon>
        <taxon>Craniata</taxon>
        <taxon>Vertebrata</taxon>
        <taxon>Euteleostomi</taxon>
        <taxon>Actinopterygii</taxon>
        <taxon>Neopterygii</taxon>
        <taxon>Teleostei</taxon>
        <taxon>Neoteleostei</taxon>
        <taxon>Acanthomorphata</taxon>
        <taxon>Ovalentaria</taxon>
        <taxon>Atherinomorphae</taxon>
        <taxon>Beloniformes</taxon>
        <taxon>Adrianichthyidae</taxon>
        <taxon>Oryziinae</taxon>
        <taxon>Oryzias</taxon>
    </lineage>
</organism>
<dbReference type="PROSITE" id="PS50262">
    <property type="entry name" value="G_PROTEIN_RECEP_F1_2"/>
    <property type="match status" value="1"/>
</dbReference>
<keyword evidence="6 11" id="KW-0472">Membrane</keyword>
<evidence type="ECO:0000259" key="12">
    <source>
        <dbReference type="PROSITE" id="PS50262"/>
    </source>
</evidence>
<feature type="transmembrane region" description="Helical" evidence="11">
    <location>
        <begin position="243"/>
        <end position="266"/>
    </location>
</feature>
<dbReference type="Ensembl" id="ENSORLT00015006832.1">
    <property type="protein sequence ID" value="ENSORLP00015024874.1"/>
    <property type="gene ID" value="ENSORLG00015005666.1"/>
</dbReference>
<evidence type="ECO:0000256" key="3">
    <source>
        <dbReference type="ARBA" id="ARBA00022692"/>
    </source>
</evidence>
<feature type="transmembrane region" description="Helical" evidence="11">
    <location>
        <begin position="116"/>
        <end position="137"/>
    </location>
</feature>
<reference evidence="13" key="4">
    <citation type="submission" date="2025-09" db="UniProtKB">
        <authorList>
            <consortium name="Ensembl"/>
        </authorList>
    </citation>
    <scope>IDENTIFICATION</scope>
    <source>
        <strain evidence="13">HSOK</strain>
    </source>
</reference>
<dbReference type="PANTHER" id="PTHR10489:SF730">
    <property type="entry name" value="CHEMOKINE XC RECEPTOR 1"/>
    <property type="match status" value="1"/>
</dbReference>
<sequence>MDNPSEIHLAGGLNSTETMTTFDYVYDYPSEECNRTEVFKFAAISTSVFFSIVVVLSLLGNILVLVILVIYENIRSVTNTLILNLAVSDLLFTASLPFWIYYDLHGWTFGKATCKLVNWVFFTGFCSSSILLVLMTVHRYVAVMNPLSNIVSAAGFPSVVVTVIVWVVSILIASPSFVYSNVTVHENFTICFYENQDEKLWMFYQQNAFFVVCSLVFIFCYSKILWKLKGSTVQKRNNRTLKLIFILVVVFFLEWAPYNYVIFQMSLDVTNKNSGHDCDSRTRLDYAFYISRMLAFSHCCLNPVFYVLVGIKFKSHLKKMVKICSSDRNSIPNRRSRLTIMSVTSEELSM</sequence>
<keyword evidence="5 10" id="KW-0297">G-protein coupled receptor</keyword>
<dbReference type="GO" id="GO:0005886">
    <property type="term" value="C:plasma membrane"/>
    <property type="evidence" value="ECO:0007669"/>
    <property type="project" value="UniProtKB-SubCell"/>
</dbReference>
<dbReference type="Gene3D" id="1.20.1070.10">
    <property type="entry name" value="Rhodopsin 7-helix transmembrane proteins"/>
    <property type="match status" value="1"/>
</dbReference>
<dbReference type="InterPro" id="IPR000355">
    <property type="entry name" value="Chemokine_rcpt"/>
</dbReference>
<dbReference type="FunFam" id="1.20.1070.10:FF:000130">
    <property type="entry name" value="Chemokine (C-C motif) receptor 2"/>
    <property type="match status" value="1"/>
</dbReference>
<evidence type="ECO:0000313" key="13">
    <source>
        <dbReference type="Ensembl" id="ENSORLP00015024874.1"/>
    </source>
</evidence>
<evidence type="ECO:0000256" key="8">
    <source>
        <dbReference type="ARBA" id="ARBA00023170"/>
    </source>
</evidence>
<name>A0A3P9IY54_ORYLA</name>
<keyword evidence="4 11" id="KW-1133">Transmembrane helix</keyword>